<dbReference type="InterPro" id="IPR052337">
    <property type="entry name" value="SAT4-like"/>
</dbReference>
<dbReference type="PROSITE" id="PS52012">
    <property type="entry name" value="CFEM"/>
    <property type="match status" value="1"/>
</dbReference>
<evidence type="ECO:0000256" key="13">
    <source>
        <dbReference type="ARBA" id="ARBA00038359"/>
    </source>
</evidence>
<evidence type="ECO:0000256" key="2">
    <source>
        <dbReference type="ARBA" id="ARBA00004589"/>
    </source>
</evidence>
<comment type="caution">
    <text evidence="18">The sequence shown here is derived from an EMBL/GenBank/DDBJ whole genome shotgun (WGS) entry which is preliminary data.</text>
</comment>
<evidence type="ECO:0000256" key="9">
    <source>
        <dbReference type="ARBA" id="ARBA00022989"/>
    </source>
</evidence>
<proteinExistence type="inferred from homology"/>
<feature type="transmembrane region" description="Helical" evidence="16">
    <location>
        <begin position="323"/>
        <end position="343"/>
    </location>
</feature>
<evidence type="ECO:0000256" key="4">
    <source>
        <dbReference type="ARBA" id="ARBA00010031"/>
    </source>
</evidence>
<keyword evidence="5" id="KW-0964">Secreted</keyword>
<evidence type="ECO:0000256" key="6">
    <source>
        <dbReference type="ARBA" id="ARBA00022622"/>
    </source>
</evidence>
<keyword evidence="7 16" id="KW-0812">Transmembrane</keyword>
<keyword evidence="6" id="KW-0336">GPI-anchor</keyword>
<keyword evidence="14" id="KW-0408">Iron</keyword>
<evidence type="ECO:0000256" key="1">
    <source>
        <dbReference type="ARBA" id="ARBA00004141"/>
    </source>
</evidence>
<feature type="compositionally biased region" description="Gly residues" evidence="15">
    <location>
        <begin position="397"/>
        <end position="409"/>
    </location>
</feature>
<dbReference type="InterPro" id="IPR049326">
    <property type="entry name" value="Rhodopsin_dom_fungi"/>
</dbReference>
<comment type="similarity">
    <text evidence="4">Belongs to the RBT5 family.</text>
</comment>
<evidence type="ECO:0000256" key="10">
    <source>
        <dbReference type="ARBA" id="ARBA00023136"/>
    </source>
</evidence>
<evidence type="ECO:0000313" key="19">
    <source>
        <dbReference type="Proteomes" id="UP000605986"/>
    </source>
</evidence>
<dbReference type="Pfam" id="PF05730">
    <property type="entry name" value="CFEM"/>
    <property type="match status" value="1"/>
</dbReference>
<keyword evidence="14" id="KW-0479">Metal-binding</keyword>
<evidence type="ECO:0000256" key="15">
    <source>
        <dbReference type="SAM" id="MobiDB-lite"/>
    </source>
</evidence>
<dbReference type="Pfam" id="PF20684">
    <property type="entry name" value="Fung_rhodopsin"/>
    <property type="match status" value="1"/>
</dbReference>
<comment type="subcellular location">
    <subcellularLocation>
        <location evidence="2">Membrane</location>
        <topology evidence="2">Lipid-anchor</topology>
        <topology evidence="2">GPI-anchor</topology>
    </subcellularLocation>
    <subcellularLocation>
        <location evidence="1">Membrane</location>
        <topology evidence="1">Multi-pass membrane protein</topology>
    </subcellularLocation>
    <subcellularLocation>
        <location evidence="3">Secreted</location>
    </subcellularLocation>
</comment>
<evidence type="ECO:0000256" key="7">
    <source>
        <dbReference type="ARBA" id="ARBA00022692"/>
    </source>
</evidence>
<feature type="compositionally biased region" description="Polar residues" evidence="15">
    <location>
        <begin position="416"/>
        <end position="437"/>
    </location>
</feature>
<keyword evidence="6" id="KW-0325">Glycoprotein</keyword>
<evidence type="ECO:0000256" key="5">
    <source>
        <dbReference type="ARBA" id="ARBA00022525"/>
    </source>
</evidence>
<evidence type="ECO:0000259" key="17">
    <source>
        <dbReference type="PROSITE" id="PS52012"/>
    </source>
</evidence>
<keyword evidence="8" id="KW-0732">Signal</keyword>
<feature type="transmembrane region" description="Helical" evidence="16">
    <location>
        <begin position="202"/>
        <end position="228"/>
    </location>
</feature>
<feature type="disulfide bond" evidence="14">
    <location>
        <begin position="84"/>
        <end position="117"/>
    </location>
</feature>
<comment type="similarity">
    <text evidence="13">Belongs to the SAT4 family.</text>
</comment>
<name>A0A8H4K3X5_9HYPO</name>
<evidence type="ECO:0000256" key="12">
    <source>
        <dbReference type="ARBA" id="ARBA00023288"/>
    </source>
</evidence>
<dbReference type="SMART" id="SM00747">
    <property type="entry name" value="CFEM"/>
    <property type="match status" value="1"/>
</dbReference>
<keyword evidence="11 14" id="KW-1015">Disulfide bond</keyword>
<dbReference type="EMBL" id="JAADJG010000581">
    <property type="protein sequence ID" value="KAF4443172.1"/>
    <property type="molecule type" value="Genomic_DNA"/>
</dbReference>
<reference evidence="18" key="1">
    <citation type="submission" date="2020-01" db="EMBL/GenBank/DDBJ databases">
        <title>Identification and distribution of gene clusters putatively required for synthesis of sphingolipid metabolism inhibitors in phylogenetically diverse species of the filamentous fungus Fusarium.</title>
        <authorList>
            <person name="Kim H.-S."/>
            <person name="Busman M."/>
            <person name="Brown D.W."/>
            <person name="Divon H."/>
            <person name="Uhlig S."/>
            <person name="Proctor R.H."/>
        </authorList>
    </citation>
    <scope>NUCLEOTIDE SEQUENCE</scope>
    <source>
        <strain evidence="18">NRRL 53441</strain>
    </source>
</reference>
<keyword evidence="12" id="KW-0449">Lipoprotein</keyword>
<feature type="domain" description="CFEM" evidence="17">
    <location>
        <begin position="34"/>
        <end position="144"/>
    </location>
</feature>
<dbReference type="AlphaFoldDB" id="A0A8H4K3X5"/>
<dbReference type="OrthoDB" id="2496787at2759"/>
<dbReference type="GO" id="GO:0046872">
    <property type="term" value="F:metal ion binding"/>
    <property type="evidence" value="ECO:0007669"/>
    <property type="project" value="UniProtKB-UniRule"/>
</dbReference>
<protein>
    <recommendedName>
        <fullName evidence="17">CFEM domain-containing protein</fullName>
    </recommendedName>
</protein>
<evidence type="ECO:0000256" key="3">
    <source>
        <dbReference type="ARBA" id="ARBA00004613"/>
    </source>
</evidence>
<keyword evidence="19" id="KW-1185">Reference proteome</keyword>
<dbReference type="PANTHER" id="PTHR33048:SF143">
    <property type="entry name" value="EXTRACELLULAR MEMBRANE PROTEIN CFEM DOMAIN-CONTAINING PROTEIN-RELATED"/>
    <property type="match status" value="1"/>
</dbReference>
<feature type="binding site" description="axial binding residue" evidence="14">
    <location>
        <position position="79"/>
    </location>
    <ligand>
        <name>heme</name>
        <dbReference type="ChEBI" id="CHEBI:30413"/>
    </ligand>
    <ligandPart>
        <name>Fe</name>
        <dbReference type="ChEBI" id="CHEBI:18248"/>
    </ligandPart>
</feature>
<sequence length="462" mass="51312">MSSISRSGGYDWILDTDRSKRTRDEAGRTCMNRLLWLAAWACLVCQVVSLDVTEFLSQIPKCATSCLVDLASNSTCGLDVECLCGDPKLKTSVSDCVQKACLPIDSLTAMNATSVACDYPIRDKHAQFDRLAITMSAVTAIIIGLRLFQRLRFDISLRPDDYIIVFCFAVDLANTITCIYGLSGNGLGQDTWRFSPETITTYLCYLYIGQILYATDMFATKICVALLYLRIFPVVLVQRLIWGTIAVCVLGLVVFDILAIAQCRPISFYWTGWDKLHEGHCLAIQPLAWSIAATGIILDFWMLAIPIWQLVLLQMKWQRKVAVGLMFTVGTFVTIVSILRLRYLVAFGNSQNPTWDSFNTCYWSVIEINVGIWCVCMPDLRLLLLRVFPRLRSTGASGKGPHQGPGGQQGQSSSGNQTDRSIYRTKSVQVQRAATSSTAELVEMDNFASGGRNHSHDAASYA</sequence>
<accession>A0A8H4K3X5</accession>
<evidence type="ECO:0000256" key="11">
    <source>
        <dbReference type="ARBA" id="ARBA00023157"/>
    </source>
</evidence>
<dbReference type="GO" id="GO:0098552">
    <property type="term" value="C:side of membrane"/>
    <property type="evidence" value="ECO:0007669"/>
    <property type="project" value="UniProtKB-KW"/>
</dbReference>
<keyword evidence="9 16" id="KW-1133">Transmembrane helix</keyword>
<gene>
    <name evidence="18" type="ORF">F53441_11481</name>
</gene>
<dbReference type="Proteomes" id="UP000605986">
    <property type="component" value="Unassembled WGS sequence"/>
</dbReference>
<feature type="transmembrane region" description="Helical" evidence="16">
    <location>
        <begin position="363"/>
        <end position="384"/>
    </location>
</feature>
<dbReference type="InterPro" id="IPR008427">
    <property type="entry name" value="Extracellular_membr_CFEM_dom"/>
</dbReference>
<feature type="transmembrane region" description="Helical" evidence="16">
    <location>
        <begin position="161"/>
        <end position="182"/>
    </location>
</feature>
<evidence type="ECO:0000256" key="16">
    <source>
        <dbReference type="SAM" id="Phobius"/>
    </source>
</evidence>
<evidence type="ECO:0000313" key="18">
    <source>
        <dbReference type="EMBL" id="KAF4443172.1"/>
    </source>
</evidence>
<keyword evidence="10 16" id="KW-0472">Membrane</keyword>
<feature type="transmembrane region" description="Helical" evidence="16">
    <location>
        <begin position="240"/>
        <end position="267"/>
    </location>
</feature>
<feature type="region of interest" description="Disordered" evidence="15">
    <location>
        <begin position="395"/>
        <end position="437"/>
    </location>
</feature>
<evidence type="ECO:0000256" key="8">
    <source>
        <dbReference type="ARBA" id="ARBA00022729"/>
    </source>
</evidence>
<feature type="transmembrane region" description="Helical" evidence="16">
    <location>
        <begin position="131"/>
        <end position="149"/>
    </location>
</feature>
<feature type="transmembrane region" description="Helical" evidence="16">
    <location>
        <begin position="287"/>
        <end position="311"/>
    </location>
</feature>
<dbReference type="PANTHER" id="PTHR33048">
    <property type="entry name" value="PTH11-LIKE INTEGRAL MEMBRANE PROTEIN (AFU_ORTHOLOGUE AFUA_5G11245)"/>
    <property type="match status" value="1"/>
</dbReference>
<dbReference type="GO" id="GO:0005576">
    <property type="term" value="C:extracellular region"/>
    <property type="evidence" value="ECO:0007669"/>
    <property type="project" value="UniProtKB-SubCell"/>
</dbReference>
<keyword evidence="14" id="KW-0349">Heme</keyword>
<evidence type="ECO:0000256" key="14">
    <source>
        <dbReference type="PROSITE-ProRule" id="PRU01356"/>
    </source>
</evidence>
<comment type="caution">
    <text evidence="14">Lacks conserved residue(s) required for the propagation of feature annotation.</text>
</comment>
<organism evidence="18 19">
    <name type="scientific">Fusarium austroafricanum</name>
    <dbReference type="NCBI Taxonomy" id="2364996"/>
    <lineage>
        <taxon>Eukaryota</taxon>
        <taxon>Fungi</taxon>
        <taxon>Dikarya</taxon>
        <taxon>Ascomycota</taxon>
        <taxon>Pezizomycotina</taxon>
        <taxon>Sordariomycetes</taxon>
        <taxon>Hypocreomycetidae</taxon>
        <taxon>Hypocreales</taxon>
        <taxon>Nectriaceae</taxon>
        <taxon>Fusarium</taxon>
        <taxon>Fusarium concolor species complex</taxon>
    </lineage>
</organism>